<keyword evidence="2" id="KW-0812">Transmembrane</keyword>
<feature type="transmembrane region" description="Helical" evidence="2">
    <location>
        <begin position="94"/>
        <end position="115"/>
    </location>
</feature>
<dbReference type="Proteomes" id="UP000549913">
    <property type="component" value="Unassembled WGS sequence"/>
</dbReference>
<accession>A0A852SU19</accession>
<keyword evidence="2" id="KW-0472">Membrane</keyword>
<feature type="transmembrane region" description="Helical" evidence="2">
    <location>
        <begin position="46"/>
        <end position="74"/>
    </location>
</feature>
<evidence type="ECO:0008006" key="5">
    <source>
        <dbReference type="Google" id="ProtNLM"/>
    </source>
</evidence>
<comment type="caution">
    <text evidence="3">The sequence shown here is derived from an EMBL/GenBank/DDBJ whole genome shotgun (WGS) entry which is preliminary data.</text>
</comment>
<dbReference type="EMBL" id="JACCBM010000001">
    <property type="protein sequence ID" value="NYD72144.1"/>
    <property type="molecule type" value="Genomic_DNA"/>
</dbReference>
<name>A0A852SU19_9MICO</name>
<organism evidence="3 4">
    <name type="scientific">Herbiconiux flava</name>
    <dbReference type="NCBI Taxonomy" id="881268"/>
    <lineage>
        <taxon>Bacteria</taxon>
        <taxon>Bacillati</taxon>
        <taxon>Actinomycetota</taxon>
        <taxon>Actinomycetes</taxon>
        <taxon>Micrococcales</taxon>
        <taxon>Microbacteriaceae</taxon>
        <taxon>Herbiconiux</taxon>
    </lineage>
</organism>
<feature type="transmembrane region" description="Helical" evidence="2">
    <location>
        <begin position="127"/>
        <end position="149"/>
    </location>
</feature>
<keyword evidence="2" id="KW-1133">Transmembrane helix</keyword>
<keyword evidence="4" id="KW-1185">Reference proteome</keyword>
<reference evidence="3 4" key="1">
    <citation type="submission" date="2020-07" db="EMBL/GenBank/DDBJ databases">
        <title>Sequencing the genomes of 1000 actinobacteria strains.</title>
        <authorList>
            <person name="Klenk H.-P."/>
        </authorList>
    </citation>
    <scope>NUCLEOTIDE SEQUENCE [LARGE SCALE GENOMIC DNA]</scope>
    <source>
        <strain evidence="3 4">DSM 26474</strain>
    </source>
</reference>
<feature type="region of interest" description="Disordered" evidence="1">
    <location>
        <begin position="1"/>
        <end position="32"/>
    </location>
</feature>
<dbReference type="RefSeq" id="WP_373877428.1">
    <property type="nucleotide sequence ID" value="NZ_BSEW01000002.1"/>
</dbReference>
<feature type="compositionally biased region" description="Basic and acidic residues" evidence="1">
    <location>
        <begin position="1"/>
        <end position="17"/>
    </location>
</feature>
<evidence type="ECO:0000313" key="4">
    <source>
        <dbReference type="Proteomes" id="UP000549913"/>
    </source>
</evidence>
<dbReference type="InterPro" id="IPR006938">
    <property type="entry name" value="DUF624"/>
</dbReference>
<protein>
    <recommendedName>
        <fullName evidence="5">DUF624 domain-containing protein</fullName>
    </recommendedName>
</protein>
<sequence length="232" mass="23882">MTDRQHRRSDRAARRAADSGSGPVREEGPPARFPGARNRFALLGEVLTVGILVTLVSLPLVTLPAALAAGAGHMRRFLRAEESTFAVAWAEFKAAFLGGAIVALGAAALVLVLLLDIDLAGSGALPGGPLVGLVGWVGLAAVALLLLTACGRWSPDTGWRAAFKAVPSALGGDPAGAGYTVATAAFAVVVTWQLLPLAVPALGCVVLAMVAIPERPRRADRDDDVLGPEETR</sequence>
<evidence type="ECO:0000256" key="1">
    <source>
        <dbReference type="SAM" id="MobiDB-lite"/>
    </source>
</evidence>
<dbReference type="Pfam" id="PF04854">
    <property type="entry name" value="DUF624"/>
    <property type="match status" value="1"/>
</dbReference>
<evidence type="ECO:0000256" key="2">
    <source>
        <dbReference type="SAM" id="Phobius"/>
    </source>
</evidence>
<evidence type="ECO:0000313" key="3">
    <source>
        <dbReference type="EMBL" id="NYD72144.1"/>
    </source>
</evidence>
<proteinExistence type="predicted"/>
<feature type="transmembrane region" description="Helical" evidence="2">
    <location>
        <begin position="184"/>
        <end position="212"/>
    </location>
</feature>
<gene>
    <name evidence="3" type="ORF">BJ984_003302</name>
</gene>
<dbReference type="AlphaFoldDB" id="A0A852SU19"/>